<dbReference type="AlphaFoldDB" id="A0A7V4CNY0"/>
<accession>A0A7V4CNY0</accession>
<dbReference type="EMBL" id="DTBH01000157">
    <property type="protein sequence ID" value="HGQ77769.1"/>
    <property type="molecule type" value="Genomic_DNA"/>
</dbReference>
<gene>
    <name evidence="1" type="ORF">ENU12_07730</name>
</gene>
<proteinExistence type="predicted"/>
<organism evidence="1">
    <name type="scientific">Fervidobacterium pennivorans</name>
    <dbReference type="NCBI Taxonomy" id="93466"/>
    <lineage>
        <taxon>Bacteria</taxon>
        <taxon>Thermotogati</taxon>
        <taxon>Thermotogota</taxon>
        <taxon>Thermotogae</taxon>
        <taxon>Thermotogales</taxon>
        <taxon>Fervidobacteriaceae</taxon>
        <taxon>Fervidobacterium</taxon>
    </lineage>
</organism>
<sequence length="59" mass="6817">MTYAFIKPAAIDWSNKIAVLRYNGQEHVVPLVMFYPIDYSSMPIENFMLFVGVDETPVF</sequence>
<reference evidence="1" key="1">
    <citation type="journal article" date="2020" name="mSystems">
        <title>Genome- and Community-Level Interaction Insights into Carbon Utilization and Element Cycling Functions of Hydrothermarchaeota in Hydrothermal Sediment.</title>
        <authorList>
            <person name="Zhou Z."/>
            <person name="Liu Y."/>
            <person name="Xu W."/>
            <person name="Pan J."/>
            <person name="Luo Z.H."/>
            <person name="Li M."/>
        </authorList>
    </citation>
    <scope>NUCLEOTIDE SEQUENCE [LARGE SCALE GENOMIC DNA]</scope>
    <source>
        <strain evidence="1">SpSt-640</strain>
    </source>
</reference>
<comment type="caution">
    <text evidence="1">The sequence shown here is derived from an EMBL/GenBank/DDBJ whole genome shotgun (WGS) entry which is preliminary data.</text>
</comment>
<protein>
    <submittedName>
        <fullName evidence="1">Uncharacterized protein</fullName>
    </submittedName>
</protein>
<evidence type="ECO:0000313" key="1">
    <source>
        <dbReference type="EMBL" id="HGQ77769.1"/>
    </source>
</evidence>
<name>A0A7V4CNY0_FERPE</name>